<evidence type="ECO:0000259" key="1">
    <source>
        <dbReference type="PROSITE" id="PS50181"/>
    </source>
</evidence>
<dbReference type="AlphaFoldDB" id="A0A0E9ND25"/>
<dbReference type="InterPro" id="IPR001810">
    <property type="entry name" value="F-box_dom"/>
</dbReference>
<dbReference type="InterPro" id="IPR036047">
    <property type="entry name" value="F-box-like_dom_sf"/>
</dbReference>
<reference evidence="2 3" key="1">
    <citation type="journal article" date="2011" name="J. Gen. Appl. Microbiol.">
        <title>Draft genome sequencing of the enigmatic yeast Saitoella complicata.</title>
        <authorList>
            <person name="Nishida H."/>
            <person name="Hamamoto M."/>
            <person name="Sugiyama J."/>
        </authorList>
    </citation>
    <scope>NUCLEOTIDE SEQUENCE [LARGE SCALE GENOMIC DNA]</scope>
    <source>
        <strain evidence="2 3">NRRL Y-17804</strain>
    </source>
</reference>
<dbReference type="SUPFAM" id="SSF81383">
    <property type="entry name" value="F-box domain"/>
    <property type="match status" value="1"/>
</dbReference>
<feature type="domain" description="F-box" evidence="1">
    <location>
        <begin position="49"/>
        <end position="86"/>
    </location>
</feature>
<dbReference type="CDD" id="cd09917">
    <property type="entry name" value="F-box_SF"/>
    <property type="match status" value="1"/>
</dbReference>
<dbReference type="Proteomes" id="UP000033140">
    <property type="component" value="Unassembled WGS sequence"/>
</dbReference>
<keyword evidence="3" id="KW-1185">Reference proteome</keyword>
<proteinExistence type="predicted"/>
<name>A0A0E9ND25_SAICN</name>
<reference evidence="2 3" key="3">
    <citation type="journal article" date="2015" name="Genome Announc.">
        <title>Draft Genome Sequence of the Archiascomycetous Yeast Saitoella complicata.</title>
        <authorList>
            <person name="Yamauchi K."/>
            <person name="Kondo S."/>
            <person name="Hamamoto M."/>
            <person name="Takahashi Y."/>
            <person name="Ogura Y."/>
            <person name="Hayashi T."/>
            <person name="Nishida H."/>
        </authorList>
    </citation>
    <scope>NUCLEOTIDE SEQUENCE [LARGE SCALE GENOMIC DNA]</scope>
    <source>
        <strain evidence="2 3">NRRL Y-17804</strain>
    </source>
</reference>
<dbReference type="EMBL" id="BACD03000010">
    <property type="protein sequence ID" value="GAO47611.1"/>
    <property type="molecule type" value="Genomic_DNA"/>
</dbReference>
<comment type="caution">
    <text evidence="2">The sequence shown here is derived from an EMBL/GenBank/DDBJ whole genome shotgun (WGS) entry which is preliminary data.</text>
</comment>
<gene>
    <name evidence="2" type="ORF">G7K_1811-t1</name>
</gene>
<evidence type="ECO:0000313" key="3">
    <source>
        <dbReference type="Proteomes" id="UP000033140"/>
    </source>
</evidence>
<sequence length="646" mass="74533">MPLRRSARIAALDAHPSAVFDDGDSDWTTDAARKKRVRKKVALDTESPTFNIANVPVEVLLTVFSNCTYHTLFRLTRVCKYFRQLLVPAVMPPSSSSSRRQNPSALTATASAIWATAREREYPGLRMRDDGSLPLGFSEYRVFRLMGHKPGITITGLEEWMGTDHRCWYCYRANARVYWVLGIRSCRKCAVARCFSYTVLKAEINKSLGLDLTKRQRVALLQAIPCDKGSDSRSLYHKSKVYEIFEVVSARLLEVGSEGEMDGFLRGLVERWEKKEELEAYSYSYWMYSVQTQRRAELGKWAEQKKKRYQAMIVERCATLEPPIGQVMLVRIHEYRNVDWGIPFEILWDEYDRVLKKDALKLVIPRQARLLEASDRKKRVHRAFHAIMHEVLDGMYAELKNPGNVLGPLSKWKPEAFAGWMCRAMRECIRRCGTLLKREGVSLRSENLESFIAHVDSHLAGDVILHAGYAVYYAGLYLYPSRRARYWCGRCLGRGEEHLEGMGLERLAKHICVEHGDEWKSDSIYATDVLPDTLWQHGGRDSCARGHPVKDRSLWWKCGGEGCRRVVCLYAVCDPMRLRWRQVEAYVEWRGKQDNEEELPEWLCEECLGRIGEGEGEEGVGTRQVRLTELWMPEGQRRITECFEAE</sequence>
<evidence type="ECO:0000313" key="2">
    <source>
        <dbReference type="EMBL" id="GAO47611.1"/>
    </source>
</evidence>
<reference evidence="2 3" key="2">
    <citation type="journal article" date="2014" name="J. Gen. Appl. Microbiol.">
        <title>The early diverging ascomycetous budding yeast Saitoella complicata has three histone deacetylases belonging to the Clr6, Hos2, and Rpd3 lineages.</title>
        <authorList>
            <person name="Nishida H."/>
            <person name="Matsumoto T."/>
            <person name="Kondo S."/>
            <person name="Hamamoto M."/>
            <person name="Yoshikawa H."/>
        </authorList>
    </citation>
    <scope>NUCLEOTIDE SEQUENCE [LARGE SCALE GENOMIC DNA]</scope>
    <source>
        <strain evidence="2 3">NRRL Y-17804</strain>
    </source>
</reference>
<organism evidence="2 3">
    <name type="scientific">Saitoella complicata (strain BCRC 22490 / CBS 7301 / JCM 7358 / NBRC 10748 / NRRL Y-17804)</name>
    <dbReference type="NCBI Taxonomy" id="698492"/>
    <lineage>
        <taxon>Eukaryota</taxon>
        <taxon>Fungi</taxon>
        <taxon>Dikarya</taxon>
        <taxon>Ascomycota</taxon>
        <taxon>Taphrinomycotina</taxon>
        <taxon>Taphrinomycotina incertae sedis</taxon>
        <taxon>Saitoella</taxon>
    </lineage>
</organism>
<dbReference type="PROSITE" id="PS50181">
    <property type="entry name" value="FBOX"/>
    <property type="match status" value="1"/>
</dbReference>
<dbReference type="Pfam" id="PF12937">
    <property type="entry name" value="F-box-like"/>
    <property type="match status" value="1"/>
</dbReference>
<dbReference type="Gene3D" id="1.20.1280.50">
    <property type="match status" value="1"/>
</dbReference>
<accession>A0A0E9ND25</accession>
<protein>
    <recommendedName>
        <fullName evidence="1">F-box domain-containing protein</fullName>
    </recommendedName>
</protein>